<dbReference type="Proteomes" id="UP000270530">
    <property type="component" value="Chromosome"/>
</dbReference>
<sequence>MRAILENDLRGRGAIALPRDLIARCGRNFPHKPAYLCGTRMRTWGEMHERSDRLAAALQHLGHRPGQPLAILAPECIEVYEHFYACLKLGGIRVGLNRRYGPRELAHVIRDAGIEHVLVHASCLPLLERLEEEPPLAQLRLIAFGGVHDLNDYETLLAEHDSPPVLPPLDLDAPAMYSYTSGTTGLPKGVVLTQGGIKATLLHSLSAFGFGPDDLFYLPTGNAWSAVMLAMLAVGNGMTQLIPDGDYDTVQFLRDIERHRPSVALVAPVMLQWMLEECRRQAYDLSSLRMLCFGSAPISPALIRAAATAFGCDLLHCYAITETTWGGIAFLSPRDLRHALAERPERLGSVGQIATHFDLSIRDDAGQVLPTGVAGEIWVRGEAQMAGYLNLPEETAQTLVDGWLRTNDIGRLDEDGFLYLLDRQKFLIISGGVNVFPAAVEGVLAEHPGVAEVCVVGVPHPTWGEAVVAVVRRRPGFAELDAASLIAHCQARISRVEAPKHVHFIDEPLPRTLTGKLQKAAVRAWFLEAAVPVPWSLPSRD</sequence>
<proteinExistence type="predicted"/>
<dbReference type="Gene3D" id="3.30.300.30">
    <property type="match status" value="1"/>
</dbReference>
<dbReference type="OrthoDB" id="9803968at2"/>
<feature type="domain" description="AMP-binding enzyme C-terminal" evidence="2">
    <location>
        <begin position="440"/>
        <end position="516"/>
    </location>
</feature>
<dbReference type="InterPro" id="IPR042099">
    <property type="entry name" value="ANL_N_sf"/>
</dbReference>
<evidence type="ECO:0000313" key="4">
    <source>
        <dbReference type="Proteomes" id="UP000270530"/>
    </source>
</evidence>
<dbReference type="Pfam" id="PF13193">
    <property type="entry name" value="AMP-binding_C"/>
    <property type="match status" value="1"/>
</dbReference>
<reference evidence="4" key="1">
    <citation type="submission" date="2018-04" db="EMBL/GenBank/DDBJ databases">
        <authorList>
            <person name="Watanabe M."/>
            <person name="Kojima H."/>
        </authorList>
    </citation>
    <scope>NUCLEOTIDE SEQUENCE [LARGE SCALE GENOMIC DNA]</scope>
    <source>
        <strain evidence="4">Dysh456</strain>
    </source>
</reference>
<accession>A0A2Z6E3K4</accession>
<dbReference type="InterPro" id="IPR000873">
    <property type="entry name" value="AMP-dep_synth/lig_dom"/>
</dbReference>
<protein>
    <submittedName>
        <fullName evidence="3">O-succinylbenzoic acid--CoA ligase</fullName>
    </submittedName>
</protein>
<dbReference type="InterPro" id="IPR025110">
    <property type="entry name" value="AMP-bd_C"/>
</dbReference>
<dbReference type="InterPro" id="IPR045851">
    <property type="entry name" value="AMP-bd_C_sf"/>
</dbReference>
<evidence type="ECO:0000259" key="2">
    <source>
        <dbReference type="Pfam" id="PF13193"/>
    </source>
</evidence>
<dbReference type="PROSITE" id="PS00455">
    <property type="entry name" value="AMP_BINDING"/>
    <property type="match status" value="1"/>
</dbReference>
<gene>
    <name evidence="3" type="ORF">ALSL_0872</name>
</gene>
<organism evidence="3 4">
    <name type="scientific">Aerosticca soli</name>
    <dbReference type="NCBI Taxonomy" id="2010829"/>
    <lineage>
        <taxon>Bacteria</taxon>
        <taxon>Pseudomonadati</taxon>
        <taxon>Pseudomonadota</taxon>
        <taxon>Gammaproteobacteria</taxon>
        <taxon>Lysobacterales</taxon>
        <taxon>Rhodanobacteraceae</taxon>
        <taxon>Aerosticca</taxon>
    </lineage>
</organism>
<dbReference type="RefSeq" id="WP_126536771.1">
    <property type="nucleotide sequence ID" value="NZ_AP018560.1"/>
</dbReference>
<feature type="domain" description="AMP-dependent synthetase/ligase" evidence="1">
    <location>
        <begin position="26"/>
        <end position="389"/>
    </location>
</feature>
<dbReference type="GO" id="GO:0031956">
    <property type="term" value="F:medium-chain fatty acid-CoA ligase activity"/>
    <property type="evidence" value="ECO:0007669"/>
    <property type="project" value="TreeGrafter"/>
</dbReference>
<reference evidence="4" key="2">
    <citation type="submission" date="2018-06" db="EMBL/GenBank/DDBJ databases">
        <title>Genome sequence of Rhodanobacteraceae bacterium strain Dysh456.</title>
        <authorList>
            <person name="Fukui M."/>
        </authorList>
    </citation>
    <scope>NUCLEOTIDE SEQUENCE [LARGE SCALE GENOMIC DNA]</scope>
    <source>
        <strain evidence="4">Dysh456</strain>
    </source>
</reference>
<dbReference type="AlphaFoldDB" id="A0A2Z6E3K4"/>
<keyword evidence="4" id="KW-1185">Reference proteome</keyword>
<name>A0A2Z6E3K4_9GAMM</name>
<dbReference type="Gene3D" id="3.40.50.12780">
    <property type="entry name" value="N-terminal domain of ligase-like"/>
    <property type="match status" value="1"/>
</dbReference>
<dbReference type="Pfam" id="PF00501">
    <property type="entry name" value="AMP-binding"/>
    <property type="match status" value="1"/>
</dbReference>
<dbReference type="PANTHER" id="PTHR43201:SF32">
    <property type="entry name" value="2-SUCCINYLBENZOATE--COA LIGASE, CHLOROPLASTIC_PEROXISOMAL"/>
    <property type="match status" value="1"/>
</dbReference>
<evidence type="ECO:0000313" key="3">
    <source>
        <dbReference type="EMBL" id="BBD79537.1"/>
    </source>
</evidence>
<dbReference type="GO" id="GO:0006631">
    <property type="term" value="P:fatty acid metabolic process"/>
    <property type="evidence" value="ECO:0007669"/>
    <property type="project" value="TreeGrafter"/>
</dbReference>
<dbReference type="PANTHER" id="PTHR43201">
    <property type="entry name" value="ACYL-COA SYNTHETASE"/>
    <property type="match status" value="1"/>
</dbReference>
<dbReference type="KEGG" id="rbd:ALSL_0872"/>
<dbReference type="SUPFAM" id="SSF56801">
    <property type="entry name" value="Acetyl-CoA synthetase-like"/>
    <property type="match status" value="1"/>
</dbReference>
<evidence type="ECO:0000259" key="1">
    <source>
        <dbReference type="Pfam" id="PF00501"/>
    </source>
</evidence>
<keyword evidence="3" id="KW-0436">Ligase</keyword>
<dbReference type="InterPro" id="IPR020845">
    <property type="entry name" value="AMP-binding_CS"/>
</dbReference>
<dbReference type="EMBL" id="AP018560">
    <property type="protein sequence ID" value="BBD79537.1"/>
    <property type="molecule type" value="Genomic_DNA"/>
</dbReference>